<dbReference type="GO" id="GO:0005524">
    <property type="term" value="F:ATP binding"/>
    <property type="evidence" value="ECO:0007669"/>
    <property type="project" value="UniProtKB-KW"/>
</dbReference>
<protein>
    <recommendedName>
        <fullName evidence="5">ABC transporter domain-containing protein</fullName>
    </recommendedName>
</protein>
<evidence type="ECO:0000256" key="3">
    <source>
        <dbReference type="ARBA" id="ARBA00022741"/>
    </source>
</evidence>
<dbReference type="SUPFAM" id="SSF52540">
    <property type="entry name" value="P-loop containing nucleoside triphosphate hydrolases"/>
    <property type="match status" value="1"/>
</dbReference>
<evidence type="ECO:0000256" key="4">
    <source>
        <dbReference type="ARBA" id="ARBA00022840"/>
    </source>
</evidence>
<accession>A0A259TYN0</accession>
<evidence type="ECO:0000313" key="6">
    <source>
        <dbReference type="EMBL" id="OZC02821.1"/>
    </source>
</evidence>
<dbReference type="InterPro" id="IPR027417">
    <property type="entry name" value="P-loop_NTPase"/>
</dbReference>
<name>A0A259TYN0_9BACT</name>
<evidence type="ECO:0000256" key="2">
    <source>
        <dbReference type="ARBA" id="ARBA00022448"/>
    </source>
</evidence>
<dbReference type="InterPro" id="IPR003593">
    <property type="entry name" value="AAA+_ATPase"/>
</dbReference>
<reference evidence="6 7" key="1">
    <citation type="submission" date="2016-11" db="EMBL/GenBank/DDBJ databases">
        <title>Study of marine rhodopsin-containing bacteria.</title>
        <authorList>
            <person name="Yoshizawa S."/>
            <person name="Kumagai Y."/>
            <person name="Kogure K."/>
        </authorList>
    </citation>
    <scope>NUCLEOTIDE SEQUENCE [LARGE SCALE GENOMIC DNA]</scope>
    <source>
        <strain evidence="6 7">SG-29</strain>
    </source>
</reference>
<dbReference type="Proteomes" id="UP000216446">
    <property type="component" value="Unassembled WGS sequence"/>
</dbReference>
<keyword evidence="3" id="KW-0547">Nucleotide-binding</keyword>
<gene>
    <name evidence="6" type="ORF">BSZ36_07445</name>
</gene>
<dbReference type="PROSITE" id="PS50893">
    <property type="entry name" value="ABC_TRANSPORTER_2"/>
    <property type="match status" value="1"/>
</dbReference>
<keyword evidence="4" id="KW-0067">ATP-binding</keyword>
<dbReference type="AlphaFoldDB" id="A0A259TYN0"/>
<evidence type="ECO:0000259" key="5">
    <source>
        <dbReference type="PROSITE" id="PS50893"/>
    </source>
</evidence>
<sequence>MNGETRPKVRLRGRDITMHYGFRAILRGISLEVREGTPLSVTGPNGSGKSTLVKVLAGVLTPTGGSVDLTVGETLVSADERAHRVGLVTPDLALYPQLSARETLDFLARVRGLTPEADVLSTLARVGLGDRADDYVSTFSTGMRQRLRIATALLHDPPVLLLDEPGATLDASGRDLVASLVREPSRAVVLATNDPEEAALCADQISVV</sequence>
<dbReference type="EMBL" id="MQWB01000001">
    <property type="protein sequence ID" value="OZC02821.1"/>
    <property type="molecule type" value="Genomic_DNA"/>
</dbReference>
<dbReference type="SMART" id="SM00382">
    <property type="entry name" value="AAA"/>
    <property type="match status" value="1"/>
</dbReference>
<comment type="similarity">
    <text evidence="1">Belongs to the ABC transporter superfamily.</text>
</comment>
<dbReference type="PANTHER" id="PTHR43335:SF2">
    <property type="entry name" value="ABC TRANSPORTER, ATP-BINDING PROTEIN"/>
    <property type="match status" value="1"/>
</dbReference>
<dbReference type="Gene3D" id="3.40.50.300">
    <property type="entry name" value="P-loop containing nucleotide triphosphate hydrolases"/>
    <property type="match status" value="1"/>
</dbReference>
<comment type="caution">
    <text evidence="6">The sequence shown here is derived from an EMBL/GenBank/DDBJ whole genome shotgun (WGS) entry which is preliminary data.</text>
</comment>
<evidence type="ECO:0000313" key="7">
    <source>
        <dbReference type="Proteomes" id="UP000216446"/>
    </source>
</evidence>
<organism evidence="6 7">
    <name type="scientific">Rubricoccus marinus</name>
    <dbReference type="NCBI Taxonomy" id="716817"/>
    <lineage>
        <taxon>Bacteria</taxon>
        <taxon>Pseudomonadati</taxon>
        <taxon>Rhodothermota</taxon>
        <taxon>Rhodothermia</taxon>
        <taxon>Rhodothermales</taxon>
        <taxon>Rubricoccaceae</taxon>
        <taxon>Rubricoccus</taxon>
    </lineage>
</organism>
<dbReference type="Pfam" id="PF00005">
    <property type="entry name" value="ABC_tran"/>
    <property type="match status" value="1"/>
</dbReference>
<keyword evidence="2" id="KW-0813">Transport</keyword>
<dbReference type="InterPro" id="IPR003439">
    <property type="entry name" value="ABC_transporter-like_ATP-bd"/>
</dbReference>
<dbReference type="InParanoid" id="A0A259TYN0"/>
<proteinExistence type="inferred from homology"/>
<evidence type="ECO:0000256" key="1">
    <source>
        <dbReference type="ARBA" id="ARBA00005417"/>
    </source>
</evidence>
<dbReference type="PANTHER" id="PTHR43335">
    <property type="entry name" value="ABC TRANSPORTER, ATP-BINDING PROTEIN"/>
    <property type="match status" value="1"/>
</dbReference>
<keyword evidence="7" id="KW-1185">Reference proteome</keyword>
<feature type="domain" description="ABC transporter" evidence="5">
    <location>
        <begin position="11"/>
        <end position="208"/>
    </location>
</feature>
<dbReference type="GO" id="GO:0016887">
    <property type="term" value="F:ATP hydrolysis activity"/>
    <property type="evidence" value="ECO:0007669"/>
    <property type="project" value="InterPro"/>
</dbReference>